<accession>A0ABU6YFU8</accession>
<proteinExistence type="predicted"/>
<dbReference type="EMBL" id="JASCZI010241908">
    <property type="protein sequence ID" value="MED6208256.1"/>
    <property type="molecule type" value="Genomic_DNA"/>
</dbReference>
<comment type="caution">
    <text evidence="1">The sequence shown here is derived from an EMBL/GenBank/DDBJ whole genome shotgun (WGS) entry which is preliminary data.</text>
</comment>
<name>A0ABU6YFU8_9FABA</name>
<organism evidence="1 2">
    <name type="scientific">Stylosanthes scabra</name>
    <dbReference type="NCBI Taxonomy" id="79078"/>
    <lineage>
        <taxon>Eukaryota</taxon>
        <taxon>Viridiplantae</taxon>
        <taxon>Streptophyta</taxon>
        <taxon>Embryophyta</taxon>
        <taxon>Tracheophyta</taxon>
        <taxon>Spermatophyta</taxon>
        <taxon>Magnoliopsida</taxon>
        <taxon>eudicotyledons</taxon>
        <taxon>Gunneridae</taxon>
        <taxon>Pentapetalae</taxon>
        <taxon>rosids</taxon>
        <taxon>fabids</taxon>
        <taxon>Fabales</taxon>
        <taxon>Fabaceae</taxon>
        <taxon>Papilionoideae</taxon>
        <taxon>50 kb inversion clade</taxon>
        <taxon>dalbergioids sensu lato</taxon>
        <taxon>Dalbergieae</taxon>
        <taxon>Pterocarpus clade</taxon>
        <taxon>Stylosanthes</taxon>
    </lineage>
</organism>
<keyword evidence="2" id="KW-1185">Reference proteome</keyword>
<gene>
    <name evidence="1" type="ORF">PIB30_043377</name>
</gene>
<sequence>MVPSIQWGALLATVTICKTSNSAAIYVPRPTESTSTFDTKPPVTISGAAAAVAAMTKADPSATKSLAIFSIKTLKLDPYEKKIMIFITVSRSKKAKASRQLGQCPKPRMHATSIRNAGEIEKQELRKYKKARVEESVQSS</sequence>
<protein>
    <submittedName>
        <fullName evidence="1">Uncharacterized protein</fullName>
    </submittedName>
</protein>
<dbReference type="Proteomes" id="UP001341840">
    <property type="component" value="Unassembled WGS sequence"/>
</dbReference>
<reference evidence="1 2" key="1">
    <citation type="journal article" date="2023" name="Plants (Basel)">
        <title>Bridging the Gap: Combining Genomics and Transcriptomics Approaches to Understand Stylosanthes scabra, an Orphan Legume from the Brazilian Caatinga.</title>
        <authorList>
            <person name="Ferreira-Neto J.R.C."/>
            <person name="da Silva M.D."/>
            <person name="Binneck E."/>
            <person name="de Melo N.F."/>
            <person name="da Silva R.H."/>
            <person name="de Melo A.L.T.M."/>
            <person name="Pandolfi V."/>
            <person name="Bustamante F.O."/>
            <person name="Brasileiro-Vidal A.C."/>
            <person name="Benko-Iseppon A.M."/>
        </authorList>
    </citation>
    <scope>NUCLEOTIDE SEQUENCE [LARGE SCALE GENOMIC DNA]</scope>
    <source>
        <tissue evidence="1">Leaves</tissue>
    </source>
</reference>
<evidence type="ECO:0000313" key="1">
    <source>
        <dbReference type="EMBL" id="MED6208256.1"/>
    </source>
</evidence>
<evidence type="ECO:0000313" key="2">
    <source>
        <dbReference type="Proteomes" id="UP001341840"/>
    </source>
</evidence>